<comment type="caution">
    <text evidence="3">The sequence shown here is derived from an EMBL/GenBank/DDBJ whole genome shotgun (WGS) entry which is preliminary data.</text>
</comment>
<dbReference type="RefSeq" id="WP_127080037.1">
    <property type="nucleotide sequence ID" value="NZ_RSCL01000003.1"/>
</dbReference>
<keyword evidence="1" id="KW-1133">Transmembrane helix</keyword>
<sequence length="219" mass="24454">MRTLSLLLHWRLLLGVVIVSSILSPFTLGLYVNAATNTRRFTEADKVPTQKVAVVFGAGIRPDNTPTPMLADRVSAAVDLYKLGRVQKLLMTGDNSRVDYNEVMVMQNYAIAQGVPVEDITLDHAGFSTYESCYRAKEVFGVKEAILVTQNFHLPRAVYTCRQLGIESTGLGTPDWGSYSKKTVSFYTFREQVSTLKALWEVHITRPSPTFLGRFEGIK</sequence>
<dbReference type="PANTHER" id="PTHR30336">
    <property type="entry name" value="INNER MEMBRANE PROTEIN, PROBABLE PERMEASE"/>
    <property type="match status" value="1"/>
</dbReference>
<dbReference type="CDD" id="cd06259">
    <property type="entry name" value="YdcF-like"/>
    <property type="match status" value="1"/>
</dbReference>
<accession>A0A433VPX4</accession>
<organism evidence="3 4">
    <name type="scientific">Dulcicalothrix desertica PCC 7102</name>
    <dbReference type="NCBI Taxonomy" id="232991"/>
    <lineage>
        <taxon>Bacteria</taxon>
        <taxon>Bacillati</taxon>
        <taxon>Cyanobacteriota</taxon>
        <taxon>Cyanophyceae</taxon>
        <taxon>Nostocales</taxon>
        <taxon>Calotrichaceae</taxon>
        <taxon>Dulcicalothrix</taxon>
    </lineage>
</organism>
<proteinExistence type="predicted"/>
<dbReference type="GO" id="GO:0005886">
    <property type="term" value="C:plasma membrane"/>
    <property type="evidence" value="ECO:0007669"/>
    <property type="project" value="TreeGrafter"/>
</dbReference>
<evidence type="ECO:0000256" key="1">
    <source>
        <dbReference type="SAM" id="Phobius"/>
    </source>
</evidence>
<dbReference type="Pfam" id="PF02698">
    <property type="entry name" value="DUF218"/>
    <property type="match status" value="1"/>
</dbReference>
<dbReference type="PANTHER" id="PTHR30336:SF6">
    <property type="entry name" value="INTEGRAL MEMBRANE PROTEIN"/>
    <property type="match status" value="1"/>
</dbReference>
<dbReference type="InterPro" id="IPR014729">
    <property type="entry name" value="Rossmann-like_a/b/a_fold"/>
</dbReference>
<feature type="domain" description="DUF218" evidence="2">
    <location>
        <begin position="52"/>
        <end position="170"/>
    </location>
</feature>
<dbReference type="AlphaFoldDB" id="A0A433VPX4"/>
<reference evidence="3" key="1">
    <citation type="submission" date="2018-12" db="EMBL/GenBank/DDBJ databases">
        <authorList>
            <person name="Will S."/>
            <person name="Neumann-Schaal M."/>
            <person name="Henke P."/>
        </authorList>
    </citation>
    <scope>NUCLEOTIDE SEQUENCE</scope>
    <source>
        <strain evidence="3">PCC 7102</strain>
    </source>
</reference>
<gene>
    <name evidence="3" type="ORF">DSM106972_013610</name>
</gene>
<dbReference type="OrthoDB" id="9782395at2"/>
<evidence type="ECO:0000259" key="2">
    <source>
        <dbReference type="Pfam" id="PF02698"/>
    </source>
</evidence>
<evidence type="ECO:0000313" key="4">
    <source>
        <dbReference type="Proteomes" id="UP000271624"/>
    </source>
</evidence>
<keyword evidence="1" id="KW-0812">Transmembrane</keyword>
<dbReference type="EMBL" id="RSCL01000003">
    <property type="protein sequence ID" value="RUT08193.1"/>
    <property type="molecule type" value="Genomic_DNA"/>
</dbReference>
<dbReference type="InterPro" id="IPR051599">
    <property type="entry name" value="Cell_Envelope_Assoc"/>
</dbReference>
<keyword evidence="4" id="KW-1185">Reference proteome</keyword>
<name>A0A433VPX4_9CYAN</name>
<reference evidence="3" key="2">
    <citation type="journal article" date="2019" name="Genome Biol. Evol.">
        <title>Day and night: Metabolic profiles and evolutionary relationships of six axenic non-marine cyanobacteria.</title>
        <authorList>
            <person name="Will S.E."/>
            <person name="Henke P."/>
            <person name="Boedeker C."/>
            <person name="Huang S."/>
            <person name="Brinkmann H."/>
            <person name="Rohde M."/>
            <person name="Jarek M."/>
            <person name="Friedl T."/>
            <person name="Seufert S."/>
            <person name="Schumacher M."/>
            <person name="Overmann J."/>
            <person name="Neumann-Schaal M."/>
            <person name="Petersen J."/>
        </authorList>
    </citation>
    <scope>NUCLEOTIDE SEQUENCE [LARGE SCALE GENOMIC DNA]</scope>
    <source>
        <strain evidence="3">PCC 7102</strain>
    </source>
</reference>
<dbReference type="InterPro" id="IPR003848">
    <property type="entry name" value="DUF218"/>
</dbReference>
<protein>
    <submittedName>
        <fullName evidence="3">Membrane protein</fullName>
    </submittedName>
</protein>
<dbReference type="Gene3D" id="3.40.50.620">
    <property type="entry name" value="HUPs"/>
    <property type="match status" value="1"/>
</dbReference>
<keyword evidence="1" id="KW-0472">Membrane</keyword>
<dbReference type="Proteomes" id="UP000271624">
    <property type="component" value="Unassembled WGS sequence"/>
</dbReference>
<evidence type="ECO:0000313" key="3">
    <source>
        <dbReference type="EMBL" id="RUT08193.1"/>
    </source>
</evidence>
<feature type="transmembrane region" description="Helical" evidence="1">
    <location>
        <begin position="12"/>
        <end position="32"/>
    </location>
</feature>